<comment type="caution">
    <text evidence="1">The sequence shown here is derived from an EMBL/GenBank/DDBJ whole genome shotgun (WGS) entry which is preliminary data.</text>
</comment>
<reference evidence="1" key="1">
    <citation type="submission" date="2023-04" db="EMBL/GenBank/DDBJ databases">
        <title>Draft Genome sequencing of Naganishia species isolated from polar environments using Oxford Nanopore Technology.</title>
        <authorList>
            <person name="Leo P."/>
            <person name="Venkateswaran K."/>
        </authorList>
    </citation>
    <scope>NUCLEOTIDE SEQUENCE</scope>
    <source>
        <strain evidence="1">MNA-CCFEE 5423</strain>
    </source>
</reference>
<proteinExistence type="predicted"/>
<gene>
    <name evidence="1" type="ORF">QFC21_004925</name>
</gene>
<name>A0ACC2VF80_9TREE</name>
<evidence type="ECO:0000313" key="1">
    <source>
        <dbReference type="EMBL" id="KAJ9097256.1"/>
    </source>
</evidence>
<dbReference type="EMBL" id="JASBWT010000017">
    <property type="protein sequence ID" value="KAJ9097256.1"/>
    <property type="molecule type" value="Genomic_DNA"/>
</dbReference>
<dbReference type="Proteomes" id="UP001227268">
    <property type="component" value="Unassembled WGS sequence"/>
</dbReference>
<accession>A0ACC2VF80</accession>
<protein>
    <submittedName>
        <fullName evidence="1">Uncharacterized protein</fullName>
    </submittedName>
</protein>
<keyword evidence="2" id="KW-1185">Reference proteome</keyword>
<evidence type="ECO:0000313" key="2">
    <source>
        <dbReference type="Proteomes" id="UP001227268"/>
    </source>
</evidence>
<sequence length="194" mass="21438">MSKGGSSSGVWKSESCDRLEKRQMSRKDGENDHSKLKSREQAILMRNLTRFFVLLFNPTLDLLIKPDPLLKLDLFVALVRSSDDIGTEHAGKANSISQSIVSTCAECTIYRNVNTYINLEPRAHTGNGNGGNDETQARLITERKAFLAALEDPVVALPKILDVIGPAQYDILMETYHGRAGSDYQPPATYLLGL</sequence>
<organism evidence="1 2">
    <name type="scientific">Naganishia friedmannii</name>
    <dbReference type="NCBI Taxonomy" id="89922"/>
    <lineage>
        <taxon>Eukaryota</taxon>
        <taxon>Fungi</taxon>
        <taxon>Dikarya</taxon>
        <taxon>Basidiomycota</taxon>
        <taxon>Agaricomycotina</taxon>
        <taxon>Tremellomycetes</taxon>
        <taxon>Filobasidiales</taxon>
        <taxon>Filobasidiaceae</taxon>
        <taxon>Naganishia</taxon>
    </lineage>
</organism>